<name>A0ACD2ZY12_9AGAR</name>
<keyword evidence="2" id="KW-1185">Reference proteome</keyword>
<gene>
    <name evidence="1" type="ORF">BDN72DRAFT_851805</name>
</gene>
<evidence type="ECO:0000313" key="2">
    <source>
        <dbReference type="Proteomes" id="UP000308600"/>
    </source>
</evidence>
<evidence type="ECO:0000313" key="1">
    <source>
        <dbReference type="EMBL" id="TFK58276.1"/>
    </source>
</evidence>
<dbReference type="Proteomes" id="UP000308600">
    <property type="component" value="Unassembled WGS sequence"/>
</dbReference>
<accession>A0ACD2ZY12</accession>
<sequence>MHHHVNHVRYINVTMPPEALEVIEEQVAWLTPSAMVAKICLDVRAARIYSAWREHSQTHWRHDDLQLPSAKQLYFCSEVHRVPEGVEILTWGMSKIAELKGRVIEVAMDAR</sequence>
<organism evidence="1 2">
    <name type="scientific">Pluteus cervinus</name>
    <dbReference type="NCBI Taxonomy" id="181527"/>
    <lineage>
        <taxon>Eukaryota</taxon>
        <taxon>Fungi</taxon>
        <taxon>Dikarya</taxon>
        <taxon>Basidiomycota</taxon>
        <taxon>Agaricomycotina</taxon>
        <taxon>Agaricomycetes</taxon>
        <taxon>Agaricomycetidae</taxon>
        <taxon>Agaricales</taxon>
        <taxon>Pluteineae</taxon>
        <taxon>Pluteaceae</taxon>
        <taxon>Pluteus</taxon>
    </lineage>
</organism>
<reference evidence="1 2" key="1">
    <citation type="journal article" date="2019" name="Nat. Ecol. Evol.">
        <title>Megaphylogeny resolves global patterns of mushroom evolution.</title>
        <authorList>
            <person name="Varga T."/>
            <person name="Krizsan K."/>
            <person name="Foldi C."/>
            <person name="Dima B."/>
            <person name="Sanchez-Garcia M."/>
            <person name="Sanchez-Ramirez S."/>
            <person name="Szollosi G.J."/>
            <person name="Szarkandi J.G."/>
            <person name="Papp V."/>
            <person name="Albert L."/>
            <person name="Andreopoulos W."/>
            <person name="Angelini C."/>
            <person name="Antonin V."/>
            <person name="Barry K.W."/>
            <person name="Bougher N.L."/>
            <person name="Buchanan P."/>
            <person name="Buyck B."/>
            <person name="Bense V."/>
            <person name="Catcheside P."/>
            <person name="Chovatia M."/>
            <person name="Cooper J."/>
            <person name="Damon W."/>
            <person name="Desjardin D."/>
            <person name="Finy P."/>
            <person name="Geml J."/>
            <person name="Haridas S."/>
            <person name="Hughes K."/>
            <person name="Justo A."/>
            <person name="Karasinski D."/>
            <person name="Kautmanova I."/>
            <person name="Kiss B."/>
            <person name="Kocsube S."/>
            <person name="Kotiranta H."/>
            <person name="LaButti K.M."/>
            <person name="Lechner B.E."/>
            <person name="Liimatainen K."/>
            <person name="Lipzen A."/>
            <person name="Lukacs Z."/>
            <person name="Mihaltcheva S."/>
            <person name="Morgado L.N."/>
            <person name="Niskanen T."/>
            <person name="Noordeloos M.E."/>
            <person name="Ohm R.A."/>
            <person name="Ortiz-Santana B."/>
            <person name="Ovrebo C."/>
            <person name="Racz N."/>
            <person name="Riley R."/>
            <person name="Savchenko A."/>
            <person name="Shiryaev A."/>
            <person name="Soop K."/>
            <person name="Spirin V."/>
            <person name="Szebenyi C."/>
            <person name="Tomsovsky M."/>
            <person name="Tulloss R.E."/>
            <person name="Uehling J."/>
            <person name="Grigoriev I.V."/>
            <person name="Vagvolgyi C."/>
            <person name="Papp T."/>
            <person name="Martin F.M."/>
            <person name="Miettinen O."/>
            <person name="Hibbett D.S."/>
            <person name="Nagy L.G."/>
        </authorList>
    </citation>
    <scope>NUCLEOTIDE SEQUENCE [LARGE SCALE GENOMIC DNA]</scope>
    <source>
        <strain evidence="1 2">NL-1719</strain>
    </source>
</reference>
<dbReference type="EMBL" id="ML209485">
    <property type="protein sequence ID" value="TFK58276.1"/>
    <property type="molecule type" value="Genomic_DNA"/>
</dbReference>
<proteinExistence type="predicted"/>
<protein>
    <submittedName>
        <fullName evidence="1">Uncharacterized protein</fullName>
    </submittedName>
</protein>